<keyword evidence="7" id="KW-0449">Lipoprotein</keyword>
<evidence type="ECO:0000313" key="11">
    <source>
        <dbReference type="Proteomes" id="UP000469125"/>
    </source>
</evidence>
<dbReference type="PIRSF" id="PIRSF002741">
    <property type="entry name" value="MppA"/>
    <property type="match status" value="1"/>
</dbReference>
<keyword evidence="5" id="KW-0653">Protein transport</keyword>
<keyword evidence="4" id="KW-0732">Signal</keyword>
<keyword evidence="3" id="KW-0813">Transport</keyword>
<gene>
    <name evidence="10" type="ORF">GMD78_04510</name>
</gene>
<dbReference type="EMBL" id="WOCA01000002">
    <property type="protein sequence ID" value="MUK87662.1"/>
    <property type="molecule type" value="Genomic_DNA"/>
</dbReference>
<dbReference type="GO" id="GO:1904680">
    <property type="term" value="F:peptide transmembrane transporter activity"/>
    <property type="evidence" value="ECO:0007669"/>
    <property type="project" value="TreeGrafter"/>
</dbReference>
<evidence type="ECO:0000256" key="8">
    <source>
        <dbReference type="SAM" id="MobiDB-lite"/>
    </source>
</evidence>
<evidence type="ECO:0000259" key="9">
    <source>
        <dbReference type="Pfam" id="PF00496"/>
    </source>
</evidence>
<organism evidence="10 11">
    <name type="scientific">Ornithinibacillus caprae</name>
    <dbReference type="NCBI Taxonomy" id="2678566"/>
    <lineage>
        <taxon>Bacteria</taxon>
        <taxon>Bacillati</taxon>
        <taxon>Bacillota</taxon>
        <taxon>Bacilli</taxon>
        <taxon>Bacillales</taxon>
        <taxon>Bacillaceae</taxon>
        <taxon>Ornithinibacillus</taxon>
    </lineage>
</organism>
<dbReference type="GO" id="GO:0030288">
    <property type="term" value="C:outer membrane-bounded periplasmic space"/>
    <property type="evidence" value="ECO:0007669"/>
    <property type="project" value="UniProtKB-ARBA"/>
</dbReference>
<dbReference type="FunFam" id="3.90.76.10:FF:000001">
    <property type="entry name" value="Oligopeptide ABC transporter substrate-binding protein"/>
    <property type="match status" value="1"/>
</dbReference>
<dbReference type="AlphaFoldDB" id="A0A6N8FDB7"/>
<dbReference type="GO" id="GO:0015833">
    <property type="term" value="P:peptide transport"/>
    <property type="evidence" value="ECO:0007669"/>
    <property type="project" value="UniProtKB-KW"/>
</dbReference>
<dbReference type="FunFam" id="3.10.105.10:FF:000001">
    <property type="entry name" value="Oligopeptide ABC transporter, oligopeptide-binding protein"/>
    <property type="match status" value="1"/>
</dbReference>
<dbReference type="CDD" id="cd08504">
    <property type="entry name" value="PBP2_OppA"/>
    <property type="match status" value="1"/>
</dbReference>
<accession>A0A6N8FDB7</accession>
<protein>
    <submittedName>
        <fullName evidence="10">Peptide ABC transporter substrate-binding protein</fullName>
    </submittedName>
</protein>
<comment type="similarity">
    <text evidence="2">Belongs to the bacterial solute-binding protein 5 family.</text>
</comment>
<dbReference type="Gene3D" id="3.90.76.10">
    <property type="entry name" value="Dipeptide-binding Protein, Domain 1"/>
    <property type="match status" value="1"/>
</dbReference>
<dbReference type="PANTHER" id="PTHR30290:SF10">
    <property type="entry name" value="PERIPLASMIC OLIGOPEPTIDE-BINDING PROTEIN-RELATED"/>
    <property type="match status" value="1"/>
</dbReference>
<comment type="subcellular location">
    <subcellularLocation>
        <location evidence="1">Cell membrane</location>
        <topology evidence="1">Lipid-anchor</topology>
    </subcellularLocation>
</comment>
<evidence type="ECO:0000256" key="3">
    <source>
        <dbReference type="ARBA" id="ARBA00022448"/>
    </source>
</evidence>
<keyword evidence="5" id="KW-0571">Peptide transport</keyword>
<dbReference type="PANTHER" id="PTHR30290">
    <property type="entry name" value="PERIPLASMIC BINDING COMPONENT OF ABC TRANSPORTER"/>
    <property type="match status" value="1"/>
</dbReference>
<feature type="region of interest" description="Disordered" evidence="8">
    <location>
        <begin position="1"/>
        <end position="39"/>
    </location>
</feature>
<evidence type="ECO:0000313" key="10">
    <source>
        <dbReference type="EMBL" id="MUK87662.1"/>
    </source>
</evidence>
<keyword evidence="11" id="KW-1185">Reference proteome</keyword>
<dbReference type="Gene3D" id="3.40.190.10">
    <property type="entry name" value="Periplasmic binding protein-like II"/>
    <property type="match status" value="1"/>
</dbReference>
<feature type="domain" description="Solute-binding protein family 5" evidence="9">
    <location>
        <begin position="86"/>
        <end position="464"/>
    </location>
</feature>
<dbReference type="Proteomes" id="UP000469125">
    <property type="component" value="Unassembled WGS sequence"/>
</dbReference>
<proteinExistence type="inferred from homology"/>
<name>A0A6N8FDB7_9BACI</name>
<dbReference type="GO" id="GO:0043190">
    <property type="term" value="C:ATP-binding cassette (ABC) transporter complex"/>
    <property type="evidence" value="ECO:0007669"/>
    <property type="project" value="InterPro"/>
</dbReference>
<dbReference type="InterPro" id="IPR030678">
    <property type="entry name" value="Peptide/Ni-bd"/>
</dbReference>
<dbReference type="InterPro" id="IPR000914">
    <property type="entry name" value="SBP_5_dom"/>
</dbReference>
<evidence type="ECO:0000256" key="4">
    <source>
        <dbReference type="ARBA" id="ARBA00022729"/>
    </source>
</evidence>
<keyword evidence="6" id="KW-0564">Palmitate</keyword>
<reference evidence="10 11" key="1">
    <citation type="submission" date="2019-11" db="EMBL/GenBank/DDBJ databases">
        <authorList>
            <person name="Li X."/>
        </authorList>
    </citation>
    <scope>NUCLEOTIDE SEQUENCE [LARGE SCALE GENOMIC DNA]</scope>
    <source>
        <strain evidence="10 11">L9</strain>
    </source>
</reference>
<evidence type="ECO:0000256" key="6">
    <source>
        <dbReference type="ARBA" id="ARBA00023139"/>
    </source>
</evidence>
<comment type="caution">
    <text evidence="10">The sequence shown here is derived from an EMBL/GenBank/DDBJ whole genome shotgun (WGS) entry which is preliminary data.</text>
</comment>
<dbReference type="InterPro" id="IPR039424">
    <property type="entry name" value="SBP_5"/>
</dbReference>
<dbReference type="Pfam" id="PF00496">
    <property type="entry name" value="SBP_bac_5"/>
    <property type="match status" value="1"/>
</dbReference>
<dbReference type="SUPFAM" id="SSF53850">
    <property type="entry name" value="Periplasmic binding protein-like II"/>
    <property type="match status" value="1"/>
</dbReference>
<evidence type="ECO:0000256" key="2">
    <source>
        <dbReference type="ARBA" id="ARBA00005695"/>
    </source>
</evidence>
<evidence type="ECO:0000256" key="5">
    <source>
        <dbReference type="ARBA" id="ARBA00022856"/>
    </source>
</evidence>
<evidence type="ECO:0000256" key="1">
    <source>
        <dbReference type="ARBA" id="ARBA00004193"/>
    </source>
</evidence>
<dbReference type="Gene3D" id="3.10.105.10">
    <property type="entry name" value="Dipeptide-binding Protein, Domain 3"/>
    <property type="match status" value="1"/>
</dbReference>
<sequence>MVFVAGCGFGDNSEDATSDNDNSSSETDDGDTSESAIEGDKVINLVSTADIPTLDSAHAHDGVAFTVLNNVNEGLYRSNENHIPELAIAEDHQVSDDGTVHTFTLRDAQWSNGEPVTAHDFEYSWKRIFEVVGHYNVMFETAGIKNASAIIDGEASPDELGVVAEDDKTLVVTLEGPNSLFTQLLTFPVFLPQNQAFVEEMGDEYGVEADKILFNGPFVLESWQHDQGWTYKKNPDYWDADAVNLDGINVNVVKEISTAVNLWETEAVDRITISSAYVDEYRNDESFNNEVIASIVFMRFNHNLEHFQNANIRKAIDMAIDKEGLTSTILNNGSEPLYSLVPYEFSYSPDEEKDFRELNGEFNQGSAEDAQALWEQGLSEIGSDGFEFALTVADDDNHVKSAEFIKNQLETNLPGITVEIKTVPFEARLEQEKAVEYDMVVSTWGPDYGDPMTYIDMWVTDGPANRMDYSDEEFDSLVAQAKVETDAAVRYQLMLDAEKHLLDEMHIAPLYQRADAILTRPNIKGLVRHPAAPEFEYKWVDVE</sequence>
<evidence type="ECO:0000256" key="7">
    <source>
        <dbReference type="ARBA" id="ARBA00023288"/>
    </source>
</evidence>